<accession>A0AAD8C027</accession>
<keyword evidence="2" id="KW-1185">Reference proteome</keyword>
<proteinExistence type="predicted"/>
<gene>
    <name evidence="1" type="ORF">Bpfe_006586</name>
</gene>
<protein>
    <submittedName>
        <fullName evidence="1">Uncharacterized protein</fullName>
    </submittedName>
</protein>
<dbReference type="AlphaFoldDB" id="A0AAD8C027"/>
<evidence type="ECO:0000313" key="2">
    <source>
        <dbReference type="Proteomes" id="UP001233172"/>
    </source>
</evidence>
<reference evidence="1" key="1">
    <citation type="journal article" date="2023" name="PLoS Negl. Trop. Dis.">
        <title>A genome sequence for Biomphalaria pfeifferi, the major vector snail for the human-infecting parasite Schistosoma mansoni.</title>
        <authorList>
            <person name="Bu L."/>
            <person name="Lu L."/>
            <person name="Laidemitt M.R."/>
            <person name="Zhang S.M."/>
            <person name="Mutuku M."/>
            <person name="Mkoji G."/>
            <person name="Steinauer M."/>
            <person name="Loker E.S."/>
        </authorList>
    </citation>
    <scope>NUCLEOTIDE SEQUENCE</scope>
    <source>
        <strain evidence="1">KasaAsao</strain>
    </source>
</reference>
<evidence type="ECO:0000313" key="1">
    <source>
        <dbReference type="EMBL" id="KAK0063901.1"/>
    </source>
</evidence>
<dbReference type="Proteomes" id="UP001233172">
    <property type="component" value="Unassembled WGS sequence"/>
</dbReference>
<organism evidence="1 2">
    <name type="scientific">Biomphalaria pfeifferi</name>
    <name type="common">Bloodfluke planorb</name>
    <name type="synonym">Freshwater snail</name>
    <dbReference type="NCBI Taxonomy" id="112525"/>
    <lineage>
        <taxon>Eukaryota</taxon>
        <taxon>Metazoa</taxon>
        <taxon>Spiralia</taxon>
        <taxon>Lophotrochozoa</taxon>
        <taxon>Mollusca</taxon>
        <taxon>Gastropoda</taxon>
        <taxon>Heterobranchia</taxon>
        <taxon>Euthyneura</taxon>
        <taxon>Panpulmonata</taxon>
        <taxon>Hygrophila</taxon>
        <taxon>Lymnaeoidea</taxon>
        <taxon>Planorbidae</taxon>
        <taxon>Biomphalaria</taxon>
    </lineage>
</organism>
<reference evidence="1" key="2">
    <citation type="submission" date="2023-04" db="EMBL/GenBank/DDBJ databases">
        <authorList>
            <person name="Bu L."/>
            <person name="Lu L."/>
            <person name="Laidemitt M.R."/>
            <person name="Zhang S.M."/>
            <person name="Mutuku M."/>
            <person name="Mkoji G."/>
            <person name="Steinauer M."/>
            <person name="Loker E.S."/>
        </authorList>
    </citation>
    <scope>NUCLEOTIDE SEQUENCE</scope>
    <source>
        <strain evidence="1">KasaAsao</strain>
        <tissue evidence="1">Whole Snail</tissue>
    </source>
</reference>
<name>A0AAD8C027_BIOPF</name>
<comment type="caution">
    <text evidence="1">The sequence shown here is derived from an EMBL/GenBank/DDBJ whole genome shotgun (WGS) entry which is preliminary data.</text>
</comment>
<dbReference type="EMBL" id="JASAOG010000019">
    <property type="protein sequence ID" value="KAK0063901.1"/>
    <property type="molecule type" value="Genomic_DNA"/>
</dbReference>
<sequence length="146" mass="16884">MLTFKGQTQAIHPLLSGRFNGTTRHVLGKDPQLHNTLVQSCTRENITKSERILYHHRILDDLPRDSLRLELTLETPLVKTGKQRMRNTVHVSPLQEPHNIYEMRMRPPSGERSNFNVTCSDQIQTWPTFTADGFLRFPGTPQQIRV</sequence>